<feature type="region of interest" description="Disordered" evidence="1">
    <location>
        <begin position="95"/>
        <end position="148"/>
    </location>
</feature>
<reference evidence="4 5" key="1">
    <citation type="submission" date="2018-07" db="EMBL/GenBank/DDBJ databases">
        <title>Genome sequencing of oomycete isolates from Chile give support for New Zealand origin for Phytophthora kernoviae and make available the first Nothophytophthora sp. genome.</title>
        <authorList>
            <person name="Studholme D.J."/>
            <person name="Sanfuentes E."/>
            <person name="Panda P."/>
            <person name="Hill R."/>
            <person name="Sambles C."/>
            <person name="Grant M."/>
            <person name="Williams N.M."/>
            <person name="Mcdougal R.L."/>
        </authorList>
    </citation>
    <scope>NUCLEOTIDE SEQUENCE [LARGE SCALE GENOMIC DNA]</scope>
    <source>
        <strain evidence="3">Chile6</strain>
        <strain evidence="2">Chile7</strain>
    </source>
</reference>
<dbReference type="EMBL" id="MBDO02000598">
    <property type="protein sequence ID" value="RLN53609.1"/>
    <property type="molecule type" value="Genomic_DNA"/>
</dbReference>
<evidence type="ECO:0000313" key="2">
    <source>
        <dbReference type="EMBL" id="RLN51483.1"/>
    </source>
</evidence>
<proteinExistence type="predicted"/>
<evidence type="ECO:0000313" key="3">
    <source>
        <dbReference type="EMBL" id="RLN53609.1"/>
    </source>
</evidence>
<protein>
    <submittedName>
        <fullName evidence="3">Uncharacterized protein</fullName>
    </submittedName>
</protein>
<sequence length="197" mass="22226">MDWEAPIPVWIESLSIGEEGHDTNQRRSITTAKMQTFIPGPPSPTDNSMFGCVMDEAPVNGERDSVCMMLDVDDITPVVESAAVKCAAFLTSPNISPVKNKPTAKPRRTRTRAHAEADPIGRSGREQRRKDKQRGYEKNYRSRKKQTREQDAEEWVKLELVALDLWGGVTSANREIRAQMNALPSLPKCHIFNFTWS</sequence>
<comment type="caution">
    <text evidence="3">The sequence shown here is derived from an EMBL/GenBank/DDBJ whole genome shotgun (WGS) entry which is preliminary data.</text>
</comment>
<accession>A0A3F2RD47</accession>
<dbReference type="EMBL" id="MBAD02001853">
    <property type="protein sequence ID" value="RLN51483.1"/>
    <property type="molecule type" value="Genomic_DNA"/>
</dbReference>
<feature type="compositionally biased region" description="Basic and acidic residues" evidence="1">
    <location>
        <begin position="113"/>
        <end position="140"/>
    </location>
</feature>
<evidence type="ECO:0000313" key="5">
    <source>
        <dbReference type="Proteomes" id="UP000284657"/>
    </source>
</evidence>
<name>A0A3F2RD47_9STRA</name>
<gene>
    <name evidence="2" type="ORF">BBJ29_008584</name>
    <name evidence="3" type="ORF">BBP00_00009243</name>
</gene>
<evidence type="ECO:0000313" key="4">
    <source>
        <dbReference type="Proteomes" id="UP000277300"/>
    </source>
</evidence>
<dbReference type="Proteomes" id="UP000284657">
    <property type="component" value="Unassembled WGS sequence"/>
</dbReference>
<evidence type="ECO:0000256" key="1">
    <source>
        <dbReference type="SAM" id="MobiDB-lite"/>
    </source>
</evidence>
<organism evidence="3 4">
    <name type="scientific">Phytophthora kernoviae</name>
    <dbReference type="NCBI Taxonomy" id="325452"/>
    <lineage>
        <taxon>Eukaryota</taxon>
        <taxon>Sar</taxon>
        <taxon>Stramenopiles</taxon>
        <taxon>Oomycota</taxon>
        <taxon>Peronosporomycetes</taxon>
        <taxon>Peronosporales</taxon>
        <taxon>Peronosporaceae</taxon>
        <taxon>Phytophthora</taxon>
    </lineage>
</organism>
<dbReference type="OrthoDB" id="157612at2759"/>
<dbReference type="Proteomes" id="UP000277300">
    <property type="component" value="Unassembled WGS sequence"/>
</dbReference>
<dbReference type="AlphaFoldDB" id="A0A3F2RD47"/>
<feature type="compositionally biased region" description="Basic residues" evidence="1">
    <location>
        <begin position="102"/>
        <end position="112"/>
    </location>
</feature>